<dbReference type="Proteomes" id="UP000295304">
    <property type="component" value="Unassembled WGS sequence"/>
</dbReference>
<name>A0A4R3JD40_9PROT</name>
<organism evidence="1 2">
    <name type="scientific">Varunaivibrio sulfuroxidans</name>
    <dbReference type="NCBI Taxonomy" id="1773489"/>
    <lineage>
        <taxon>Bacteria</taxon>
        <taxon>Pseudomonadati</taxon>
        <taxon>Pseudomonadota</taxon>
        <taxon>Alphaproteobacteria</taxon>
        <taxon>Rhodospirillales</taxon>
        <taxon>Magnetovibrionaceae</taxon>
        <taxon>Varunaivibrio</taxon>
    </lineage>
</organism>
<dbReference type="Pfam" id="PF04340">
    <property type="entry name" value="DUF484"/>
    <property type="match status" value="1"/>
</dbReference>
<dbReference type="Gene3D" id="3.30.450.40">
    <property type="match status" value="1"/>
</dbReference>
<protein>
    <recommendedName>
        <fullName evidence="3">DUF484 family protein</fullName>
    </recommendedName>
</protein>
<dbReference type="AlphaFoldDB" id="A0A4R3JD40"/>
<evidence type="ECO:0008006" key="3">
    <source>
        <dbReference type="Google" id="ProtNLM"/>
    </source>
</evidence>
<dbReference type="RefSeq" id="WP_132938561.1">
    <property type="nucleotide sequence ID" value="NZ_CP119676.1"/>
</dbReference>
<evidence type="ECO:0000313" key="2">
    <source>
        <dbReference type="Proteomes" id="UP000295304"/>
    </source>
</evidence>
<dbReference type="InterPro" id="IPR029016">
    <property type="entry name" value="GAF-like_dom_sf"/>
</dbReference>
<keyword evidence="2" id="KW-1185">Reference proteome</keyword>
<dbReference type="EMBL" id="SLZW01000003">
    <property type="protein sequence ID" value="TCS63594.1"/>
    <property type="molecule type" value="Genomic_DNA"/>
</dbReference>
<comment type="caution">
    <text evidence="1">The sequence shown here is derived from an EMBL/GenBank/DDBJ whole genome shotgun (WGS) entry which is preliminary data.</text>
</comment>
<reference evidence="1 2" key="1">
    <citation type="submission" date="2019-03" db="EMBL/GenBank/DDBJ databases">
        <title>Genomic Encyclopedia of Type Strains, Phase IV (KMG-IV): sequencing the most valuable type-strain genomes for metagenomic binning, comparative biology and taxonomic classification.</title>
        <authorList>
            <person name="Goeker M."/>
        </authorList>
    </citation>
    <scope>NUCLEOTIDE SEQUENCE [LARGE SCALE GENOMIC DNA]</scope>
    <source>
        <strain evidence="1 2">DSM 101688</strain>
    </source>
</reference>
<accession>A0A4R3JD40</accession>
<proteinExistence type="predicted"/>
<gene>
    <name evidence="1" type="ORF">EDD55_103217</name>
</gene>
<dbReference type="PANTHER" id="PTHR38765">
    <property type="entry name" value="DUF484 DOMAIN-CONTAINING PROTEIN"/>
    <property type="match status" value="1"/>
</dbReference>
<sequence>MNGEREGQAGVDRGESITEDDVLAYLRKHPHFLSAYPELLVSADIKARWGDGGGGVVDMQQVLLSRLREEIENLSSCAQDVIETSRTNMSHQARTHTAALSLLGADDLEQLARTIAEDLPLILNVDAATIGFELHPNDAERPLSPLFLTSGIGRFGAGYGDETLGGGTSARLISDISDNGALFGPASTLVRSAGVARLNAGAHTPPGILALGSRSVGAFYPGQGTELLGFLARIVERKCEQILRQAA</sequence>
<dbReference type="InterPro" id="IPR007435">
    <property type="entry name" value="DUF484"/>
</dbReference>
<dbReference type="PANTHER" id="PTHR38765:SF1">
    <property type="entry name" value="DUF484 DOMAIN-CONTAINING PROTEIN"/>
    <property type="match status" value="1"/>
</dbReference>
<evidence type="ECO:0000313" key="1">
    <source>
        <dbReference type="EMBL" id="TCS63594.1"/>
    </source>
</evidence>
<dbReference type="OrthoDB" id="7200179at2"/>